<dbReference type="PANTHER" id="PTHR47763:SF1">
    <property type="entry name" value="DUF659 DOMAIN-CONTAINING PROTEIN"/>
    <property type="match status" value="1"/>
</dbReference>
<sequence length="1136" mass="127321">MGTDNIVQQKLSYSPFIVEFSKAILKIMESFHRDTPQAEFAHAAFADYEGSIKKAYTYKEVNPVNPVTSCYELIQNLTNDRQLFHDKVTEFSRTQWVNGAYDPPESSMTAILYTIADIWMGAPPAGPDVKRIVILITDEETNGPKDAPYLTFKPKPKGKGDCLNYGYPSLRTVGEIMQRENIYIIGLLAPTRRTKGEHERGYPDIDIKAVWTDIFNELGVPFYVEMMPDASMAADYIVKVVRNTISRMACETPPANPPPAPTPPPVAPPPPAYDGDKIQLVFVIDRTQEFSSFLQEFAIKTQNVVGIFKRMFPHVEYGITAFADFPLHIKKGGEPQPVTLGLNIEDSLRCYENILPLTDDGDLFLKALKQFATTKWVNGFDPPESSMTALLYAAADKTMNWNPSEKTTKIIILITDEDTVGKKDAPELVSKPKPKGDGLDTCTEHSFPDIETVRTVYQQNNLKLIGLFPRNLNRMKGWPKINTKLLWEKYFTEIGVKYHIRRLRSVLEMGEVGIKIIQGVKVMRNMSIPDDKDSAEDEGDVVGEIDDGSKKDKDQKGILKPTKLQIAFIIERKSTFHAFIKSFVKKSTEMMEGIRKLTANSTFNETEFGFAAFDDFDLPIKQGEKSTSPLKRISCYELICPMTNDDVLFRDKVLEFIDVKWENVAPDPPQSSLTALMYTAADFRMKWDKTNEHVKKIIVLITNDESVNKIDAPGLLGKPKPKGDGHDTCTDHSFADPHLVASQLTNGGFGVIALVGPSNRAEATDQFPQIDVWMIWDKYFTAMGIEYMVFPIPIQNNDTNANPDKNKPVVDPIEEVEVVEVVETTTVIEEEYTHVEWFEEVTISSMDAMVVNTGTQTSTELVSASGQKRDCEGLTKLQIVFVQDRSPFFDTFVKEFAMMAKSIATGLQGMFPEVEFGLTTFSDFHPVLKDGSAASVPIDKKLSCYERIQSLSSNPDTLVKTLAKFENLPMIDDGGDETQSSLTAVLYTAADKQMNWASKSETGIKKVIFLITNMDSVNEDEAPKLVHKPKPEGTSEDTCFEHSYPDTDFVGEFLKNKGINVIALLPTNHPSEADVVKLWVTHLKTMGVKYDIQPLETNHVPAGITKRIADSVKVVSCEETEAGRTEEEEFDEFFSS</sequence>
<feature type="compositionally biased region" description="Acidic residues" evidence="1">
    <location>
        <begin position="533"/>
        <end position="546"/>
    </location>
</feature>
<protein>
    <recommendedName>
        <fullName evidence="4">VWFA domain-containing protein</fullName>
    </recommendedName>
</protein>
<proteinExistence type="predicted"/>
<dbReference type="PANTHER" id="PTHR47763">
    <property type="entry name" value="ALPHA-PROTEIN KINASE VWKA"/>
    <property type="match status" value="1"/>
</dbReference>
<name>A0ABP1QS83_9HEXA</name>
<comment type="caution">
    <text evidence="2">The sequence shown here is derived from an EMBL/GenBank/DDBJ whole genome shotgun (WGS) entry which is preliminary data.</text>
</comment>
<accession>A0ABP1QS83</accession>
<feature type="region of interest" description="Disordered" evidence="1">
    <location>
        <begin position="529"/>
        <end position="554"/>
    </location>
</feature>
<reference evidence="2 3" key="1">
    <citation type="submission" date="2024-08" db="EMBL/GenBank/DDBJ databases">
        <authorList>
            <person name="Cucini C."/>
            <person name="Frati F."/>
        </authorList>
    </citation>
    <scope>NUCLEOTIDE SEQUENCE [LARGE SCALE GENOMIC DNA]</scope>
</reference>
<evidence type="ECO:0000313" key="2">
    <source>
        <dbReference type="EMBL" id="CAL8110881.1"/>
    </source>
</evidence>
<dbReference type="InterPro" id="IPR036465">
    <property type="entry name" value="vWFA_dom_sf"/>
</dbReference>
<evidence type="ECO:0000313" key="3">
    <source>
        <dbReference type="Proteomes" id="UP001642540"/>
    </source>
</evidence>
<dbReference type="InterPro" id="IPR052969">
    <property type="entry name" value="Thr-specific_kinase-like"/>
</dbReference>
<dbReference type="EMBL" id="CAXLJM020000046">
    <property type="protein sequence ID" value="CAL8110881.1"/>
    <property type="molecule type" value="Genomic_DNA"/>
</dbReference>
<dbReference type="SUPFAM" id="SSF53300">
    <property type="entry name" value="vWA-like"/>
    <property type="match status" value="2"/>
</dbReference>
<keyword evidence="3" id="KW-1185">Reference proteome</keyword>
<evidence type="ECO:0008006" key="4">
    <source>
        <dbReference type="Google" id="ProtNLM"/>
    </source>
</evidence>
<dbReference type="Gene3D" id="3.40.50.410">
    <property type="entry name" value="von Willebrand factor, type A domain"/>
    <property type="match status" value="4"/>
</dbReference>
<organism evidence="2 3">
    <name type="scientific">Orchesella dallaii</name>
    <dbReference type="NCBI Taxonomy" id="48710"/>
    <lineage>
        <taxon>Eukaryota</taxon>
        <taxon>Metazoa</taxon>
        <taxon>Ecdysozoa</taxon>
        <taxon>Arthropoda</taxon>
        <taxon>Hexapoda</taxon>
        <taxon>Collembola</taxon>
        <taxon>Entomobryomorpha</taxon>
        <taxon>Entomobryoidea</taxon>
        <taxon>Orchesellidae</taxon>
        <taxon>Orchesellinae</taxon>
        <taxon>Orchesella</taxon>
    </lineage>
</organism>
<evidence type="ECO:0000256" key="1">
    <source>
        <dbReference type="SAM" id="MobiDB-lite"/>
    </source>
</evidence>
<gene>
    <name evidence="2" type="ORF">ODALV1_LOCUS14517</name>
</gene>
<dbReference type="Proteomes" id="UP001642540">
    <property type="component" value="Unassembled WGS sequence"/>
</dbReference>